<comment type="caution">
    <text evidence="1">The sequence shown here is derived from an EMBL/GenBank/DDBJ whole genome shotgun (WGS) entry which is preliminary data.</text>
</comment>
<evidence type="ECO:0000313" key="4">
    <source>
        <dbReference type="Proteomes" id="UP000585749"/>
    </source>
</evidence>
<sequence>MVKVPERLDTITAAAIANPGMSSYAALVNRAKITENDVVLVNGATGTAGTLAIKMAYGLDAKKVIALGRDKEALQTAGADFYLASNDYEGKSQSQYIEDLGQIIADVTIVLDYLWGDTAEKIMQALYKFSNRQSEIRYVQIGTLVASNINLPGALLRSTKITLLGSGMGSLRGKELVSAIENVLELAIINNWQVATNIFKLENIKEAWNAPSHPRPIIII</sequence>
<dbReference type="EMBL" id="FMAW01000010">
    <property type="protein sequence ID" value="SCC00210.1"/>
    <property type="molecule type" value="Genomic_DNA"/>
</dbReference>
<dbReference type="EMBL" id="JAAXPM010000008">
    <property type="protein sequence ID" value="NKY67239.1"/>
    <property type="molecule type" value="Genomic_DNA"/>
</dbReference>
<evidence type="ECO:0000313" key="1">
    <source>
        <dbReference type="EMBL" id="NKY67239.1"/>
    </source>
</evidence>
<dbReference type="PANTHER" id="PTHR43677:SF11">
    <property type="entry name" value="ZINC-CONTAINING ALCOHOL DEHYDROGENASE"/>
    <property type="match status" value="1"/>
</dbReference>
<keyword evidence="3" id="KW-1185">Reference proteome</keyword>
<dbReference type="Gene3D" id="3.90.180.10">
    <property type="entry name" value="Medium-chain alcohol dehydrogenases, catalytic domain"/>
    <property type="match status" value="1"/>
</dbReference>
<proteinExistence type="predicted"/>
<dbReference type="RefSeq" id="WP_083194494.1">
    <property type="nucleotide sequence ID" value="NZ_BJEG01000008.1"/>
</dbReference>
<dbReference type="Proteomes" id="UP000182448">
    <property type="component" value="Unassembled WGS sequence"/>
</dbReference>
<dbReference type="Proteomes" id="UP000585749">
    <property type="component" value="Unassembled WGS sequence"/>
</dbReference>
<dbReference type="InterPro" id="IPR036291">
    <property type="entry name" value="NAD(P)-bd_dom_sf"/>
</dbReference>
<evidence type="ECO:0000313" key="3">
    <source>
        <dbReference type="Proteomes" id="UP000182448"/>
    </source>
</evidence>
<reference evidence="2 3" key="1">
    <citation type="submission" date="2016-08" db="EMBL/GenBank/DDBJ databases">
        <authorList>
            <person name="Varghese N."/>
            <person name="Submissions Spin"/>
        </authorList>
    </citation>
    <scope>NUCLEOTIDE SEQUENCE [LARGE SCALE GENOMIC DNA]</scope>
    <source>
        <strain evidence="2 3">R-53116</strain>
    </source>
</reference>
<dbReference type="AlphaFoldDB" id="A0A4Y4G808"/>
<organism evidence="1 4">
    <name type="scientific">Weissella hellenica</name>
    <dbReference type="NCBI Taxonomy" id="46256"/>
    <lineage>
        <taxon>Bacteria</taxon>
        <taxon>Bacillati</taxon>
        <taxon>Bacillota</taxon>
        <taxon>Bacilli</taxon>
        <taxon>Lactobacillales</taxon>
        <taxon>Lactobacillaceae</taxon>
        <taxon>Weissella</taxon>
    </lineage>
</organism>
<dbReference type="SUPFAM" id="SSF51735">
    <property type="entry name" value="NAD(P)-binding Rossmann-fold domains"/>
    <property type="match status" value="1"/>
</dbReference>
<evidence type="ECO:0000313" key="2">
    <source>
        <dbReference type="EMBL" id="SCC00210.1"/>
    </source>
</evidence>
<dbReference type="PANTHER" id="PTHR43677">
    <property type="entry name" value="SHORT-CHAIN DEHYDROGENASE/REDUCTASE"/>
    <property type="match status" value="1"/>
</dbReference>
<gene>
    <name evidence="2" type="ORF">GA0061075_11033</name>
    <name evidence="1" type="ORF">HF960_06120</name>
</gene>
<accession>A0A4Y4G808</accession>
<dbReference type="InterPro" id="IPR051397">
    <property type="entry name" value="Zn-ADH-like_protein"/>
</dbReference>
<reference evidence="1 4" key="2">
    <citation type="submission" date="2020-04" db="EMBL/GenBank/DDBJ databases">
        <title>MicrobeNet Type strains.</title>
        <authorList>
            <person name="Nicholson A.C."/>
        </authorList>
    </citation>
    <scope>NUCLEOTIDE SEQUENCE [LARGE SCALE GENOMIC DNA]</scope>
    <source>
        <strain evidence="1 4">CCUG 33494</strain>
    </source>
</reference>
<dbReference type="OrthoDB" id="9787435at2"/>
<protein>
    <submittedName>
        <fullName evidence="1">Zinc-binding alcohol dehydrogenase family protein</fullName>
    </submittedName>
</protein>
<name>A0A4Y4G808_WEIHE</name>
<dbReference type="GO" id="GO:0016491">
    <property type="term" value="F:oxidoreductase activity"/>
    <property type="evidence" value="ECO:0007669"/>
    <property type="project" value="TreeGrafter"/>
</dbReference>